<evidence type="ECO:0000256" key="12">
    <source>
        <dbReference type="SAM" id="MobiDB-lite"/>
    </source>
</evidence>
<keyword evidence="7 11" id="KW-0319">Glycerol metabolism</keyword>
<keyword evidence="9 11" id="KW-0012">Acyltransferase</keyword>
<reference evidence="15 16" key="1">
    <citation type="submission" date="2018-03" db="EMBL/GenBank/DDBJ databases">
        <title>Aquarubrobacter algicola gen. nov., sp. nov., a novel actinobacterium isolated from shallow eutrophic lake during the end of cyanobacterial harmful algal blooms.</title>
        <authorList>
            <person name="Chun S.J."/>
        </authorList>
    </citation>
    <scope>NUCLEOTIDE SEQUENCE [LARGE SCALE GENOMIC DNA]</scope>
    <source>
        <strain evidence="15 16">Seoho-28</strain>
    </source>
</reference>
<dbReference type="GO" id="GO:0006071">
    <property type="term" value="P:glycerol metabolic process"/>
    <property type="evidence" value="ECO:0007669"/>
    <property type="project" value="UniProtKB-KW"/>
</dbReference>
<evidence type="ECO:0000259" key="14">
    <source>
        <dbReference type="Pfam" id="PF06974"/>
    </source>
</evidence>
<feature type="domain" description="O-acyltransferase WSD1-like N-terminal" evidence="13">
    <location>
        <begin position="14"/>
        <end position="272"/>
    </location>
</feature>
<keyword evidence="16" id="KW-1185">Reference proteome</keyword>
<dbReference type="GO" id="GO:0004144">
    <property type="term" value="F:diacylglycerol O-acyltransferase activity"/>
    <property type="evidence" value="ECO:0007669"/>
    <property type="project" value="UniProtKB-EC"/>
</dbReference>
<evidence type="ECO:0000256" key="3">
    <source>
        <dbReference type="ARBA" id="ARBA00009587"/>
    </source>
</evidence>
<dbReference type="NCBIfam" id="TIGR02946">
    <property type="entry name" value="acyl_WS_DGAT"/>
    <property type="match status" value="1"/>
</dbReference>
<dbReference type="InterPro" id="IPR014292">
    <property type="entry name" value="Acyl_transf_WS/DGAT"/>
</dbReference>
<gene>
    <name evidence="15" type="ORF">C7Y72_21955</name>
</gene>
<evidence type="ECO:0000256" key="5">
    <source>
        <dbReference type="ARBA" id="ARBA00022516"/>
    </source>
</evidence>
<comment type="pathway">
    <text evidence="1 11">Glycerolipid metabolism; triacylglycerol biosynthesis.</text>
</comment>
<accession>A0A2T4UC04</accession>
<dbReference type="GO" id="GO:0071731">
    <property type="term" value="P:response to nitric oxide"/>
    <property type="evidence" value="ECO:0007669"/>
    <property type="project" value="TreeGrafter"/>
</dbReference>
<dbReference type="GO" id="GO:0019432">
    <property type="term" value="P:triglyceride biosynthetic process"/>
    <property type="evidence" value="ECO:0007669"/>
    <property type="project" value="UniProtKB-UniPathway"/>
</dbReference>
<sequence length="492" mass="51584">MRHDEGVAHPPDRLSALDASFLDLDTAVAPLHVGWTMRFEGTAPPVAQLRRHLEARLDHVPRFRRRVTAPRLGLGDLRWSDDPGFDVARHVHALRLAAPGGPGELRELAGTLLSVPLDPARPLWRLYLVDGLAGGGFALIGQAHHALVDGIAAIEVALLLFTPEAPAPADGTDGGPWLPAGPVPLVDGLTDAVRSRVGGGGRTARALLGAARRTDAARLREVAGALESFARPSAATSLDRTVGPAREVAFATTDLEGVRDAGRRHGGTINDVLLAACALALGRALRRRGEHPETVKVLVPVNVRDGTPEDAAPGNKISFVGVDLPVAETDAVRVLRRVRAQTRAAKAAGEAGPLAALADAADVLPATARRAVTRTAAKAASFTAIVSNVPGPPVDLGLLGRPLAALFPAVPCLDGHALTIGALSYRGRLHVGVTADAVVVPDAVDLARDLEQAFDTLRVLPAAREGTPWRERARRRRPAGAATSRPGARRSR</sequence>
<dbReference type="Gene3D" id="3.30.559.30">
    <property type="entry name" value="Nonribosomal peptide synthetase, condensation domain"/>
    <property type="match status" value="1"/>
</dbReference>
<dbReference type="Pfam" id="PF03007">
    <property type="entry name" value="WS_DGAT_cat"/>
    <property type="match status" value="1"/>
</dbReference>
<evidence type="ECO:0000313" key="15">
    <source>
        <dbReference type="EMBL" id="PTL54400.1"/>
    </source>
</evidence>
<name>A0A2T4UC04_9ACTN</name>
<dbReference type="InterPro" id="IPR004255">
    <property type="entry name" value="O-acyltransferase_WSD1_N"/>
</dbReference>
<comment type="pathway">
    <text evidence="2">Lipid metabolism.</text>
</comment>
<evidence type="ECO:0000256" key="9">
    <source>
        <dbReference type="ARBA" id="ARBA00023315"/>
    </source>
</evidence>
<dbReference type="InterPro" id="IPR009721">
    <property type="entry name" value="O-acyltransferase_WSD1_C"/>
</dbReference>
<keyword evidence="6 11" id="KW-0808">Transferase</keyword>
<evidence type="ECO:0000256" key="4">
    <source>
        <dbReference type="ARBA" id="ARBA00013244"/>
    </source>
</evidence>
<evidence type="ECO:0000256" key="6">
    <source>
        <dbReference type="ARBA" id="ARBA00022679"/>
    </source>
</evidence>
<keyword evidence="5 11" id="KW-0444">Lipid biosynthesis</keyword>
<keyword evidence="8 11" id="KW-0443">Lipid metabolism</keyword>
<dbReference type="EMBL" id="PYYB01000005">
    <property type="protein sequence ID" value="PTL54400.1"/>
    <property type="molecule type" value="Genomic_DNA"/>
</dbReference>
<evidence type="ECO:0000313" key="16">
    <source>
        <dbReference type="Proteomes" id="UP000240739"/>
    </source>
</evidence>
<comment type="similarity">
    <text evidence="3 11">Belongs to the long-chain O-acyltransferase family.</text>
</comment>
<dbReference type="UniPathway" id="UPA00282"/>
<dbReference type="InterPro" id="IPR045034">
    <property type="entry name" value="O-acyltransferase_WSD1-like"/>
</dbReference>
<dbReference type="PANTHER" id="PTHR31650:SF1">
    <property type="entry name" value="WAX ESTER SYNTHASE_DIACYLGLYCEROL ACYLTRANSFERASE 4-RELATED"/>
    <property type="match status" value="1"/>
</dbReference>
<dbReference type="GO" id="GO:0005886">
    <property type="term" value="C:plasma membrane"/>
    <property type="evidence" value="ECO:0007669"/>
    <property type="project" value="TreeGrafter"/>
</dbReference>
<evidence type="ECO:0000256" key="2">
    <source>
        <dbReference type="ARBA" id="ARBA00005189"/>
    </source>
</evidence>
<dbReference type="SUPFAM" id="SSF52777">
    <property type="entry name" value="CoA-dependent acyltransferases"/>
    <property type="match status" value="2"/>
</dbReference>
<dbReference type="GO" id="GO:0051701">
    <property type="term" value="P:biological process involved in interaction with host"/>
    <property type="evidence" value="ECO:0007669"/>
    <property type="project" value="TreeGrafter"/>
</dbReference>
<proteinExistence type="inferred from homology"/>
<feature type="domain" description="O-acyltransferase WSD1 C-terminal" evidence="14">
    <location>
        <begin position="314"/>
        <end position="457"/>
    </location>
</feature>
<dbReference type="Proteomes" id="UP000240739">
    <property type="component" value="Unassembled WGS sequence"/>
</dbReference>
<dbReference type="GO" id="GO:0001666">
    <property type="term" value="P:response to hypoxia"/>
    <property type="evidence" value="ECO:0007669"/>
    <property type="project" value="TreeGrafter"/>
</dbReference>
<comment type="caution">
    <text evidence="15">The sequence shown here is derived from an EMBL/GenBank/DDBJ whole genome shotgun (WGS) entry which is preliminary data.</text>
</comment>
<evidence type="ECO:0000256" key="11">
    <source>
        <dbReference type="RuleBase" id="RU361241"/>
    </source>
</evidence>
<evidence type="ECO:0000256" key="7">
    <source>
        <dbReference type="ARBA" id="ARBA00022798"/>
    </source>
</evidence>
<dbReference type="EC" id="2.3.1.20" evidence="4 11"/>
<evidence type="ECO:0000256" key="10">
    <source>
        <dbReference type="ARBA" id="ARBA00048109"/>
    </source>
</evidence>
<comment type="catalytic activity">
    <reaction evidence="10 11">
        <text>an acyl-CoA + a 1,2-diacyl-sn-glycerol = a triacyl-sn-glycerol + CoA</text>
        <dbReference type="Rhea" id="RHEA:10868"/>
        <dbReference type="ChEBI" id="CHEBI:17815"/>
        <dbReference type="ChEBI" id="CHEBI:57287"/>
        <dbReference type="ChEBI" id="CHEBI:58342"/>
        <dbReference type="ChEBI" id="CHEBI:64615"/>
        <dbReference type="EC" id="2.3.1.20"/>
    </reaction>
</comment>
<evidence type="ECO:0000256" key="8">
    <source>
        <dbReference type="ARBA" id="ARBA00023098"/>
    </source>
</evidence>
<evidence type="ECO:0000259" key="13">
    <source>
        <dbReference type="Pfam" id="PF03007"/>
    </source>
</evidence>
<evidence type="ECO:0000256" key="1">
    <source>
        <dbReference type="ARBA" id="ARBA00004771"/>
    </source>
</evidence>
<feature type="region of interest" description="Disordered" evidence="12">
    <location>
        <begin position="467"/>
        <end position="492"/>
    </location>
</feature>
<protein>
    <recommendedName>
        <fullName evidence="4 11">Diacylglycerol O-acyltransferase</fullName>
        <ecNumber evidence="4 11">2.3.1.20</ecNumber>
    </recommendedName>
</protein>
<dbReference type="PANTHER" id="PTHR31650">
    <property type="entry name" value="O-ACYLTRANSFERASE (WSD1-LIKE) FAMILY PROTEIN"/>
    <property type="match status" value="1"/>
</dbReference>
<dbReference type="Pfam" id="PF06974">
    <property type="entry name" value="WS_DGAT_C"/>
    <property type="match status" value="1"/>
</dbReference>
<dbReference type="AlphaFoldDB" id="A0A2T4UC04"/>
<organism evidence="15 16">
    <name type="scientific">Paraconexibacter algicola</name>
    <dbReference type="NCBI Taxonomy" id="2133960"/>
    <lineage>
        <taxon>Bacteria</taxon>
        <taxon>Bacillati</taxon>
        <taxon>Actinomycetota</taxon>
        <taxon>Thermoleophilia</taxon>
        <taxon>Solirubrobacterales</taxon>
        <taxon>Paraconexibacteraceae</taxon>
        <taxon>Paraconexibacter</taxon>
    </lineage>
</organism>